<feature type="compositionally biased region" description="Basic and acidic residues" evidence="8">
    <location>
        <begin position="403"/>
        <end position="418"/>
    </location>
</feature>
<evidence type="ECO:0000256" key="4">
    <source>
        <dbReference type="ARBA" id="ARBA00022723"/>
    </source>
</evidence>
<feature type="compositionally biased region" description="Gly residues" evidence="8">
    <location>
        <begin position="714"/>
        <end position="724"/>
    </location>
</feature>
<feature type="compositionally biased region" description="Basic and acidic residues" evidence="8">
    <location>
        <begin position="598"/>
        <end position="608"/>
    </location>
</feature>
<dbReference type="Gene3D" id="2.40.50.140">
    <property type="entry name" value="Nucleic acid-binding proteins"/>
    <property type="match status" value="2"/>
</dbReference>
<evidence type="ECO:0000256" key="2">
    <source>
        <dbReference type="ARBA" id="ARBA00022490"/>
    </source>
</evidence>
<evidence type="ECO:0000313" key="11">
    <source>
        <dbReference type="EMBL" id="MBI2678549.1"/>
    </source>
</evidence>
<dbReference type="GO" id="GO:0003723">
    <property type="term" value="F:RNA binding"/>
    <property type="evidence" value="ECO:0007669"/>
    <property type="project" value="UniProtKB-KW"/>
</dbReference>
<name>A0A932AAA2_9BACT</name>
<proteinExistence type="predicted"/>
<dbReference type="Pfam" id="PF10150">
    <property type="entry name" value="RNase_E_G"/>
    <property type="match status" value="1"/>
</dbReference>
<sequence>MSKELFVSSTPHETKVAIVEDDQLAEIYFERENEYTLAGSIYKGKVTRVLPGMQSAFVDLGLERDAFLYVTDFLEEQEDQEEFDRVAVHPHDNAPRSDAPAAEAQAQHPADLDPHHALPPGEPQNFNREQRPDRNRSPRDFVERQPESNAATIGEAGGDTPRPERDGNRDDRGNREGGGGGGGRFRGRRRRGRRGRGGMPDNKFAGGQQERQPGQESPRAMSEPPSEAMETTETMQPQGAEGERSFERPDYENIGNRVEHEAPRPAQQDVRPPQQDRGGRGEQRPPQGDRGGRGQGFGGSDRGRGDRGRDRGGRGGGRFDRGGDRGGQRFDRGDRGDRGGSDRGRSEGQDRGGRPAGFQPIVLPGESISKYRNIQPLPGERLSRPEGGERGGREGQPPQRHQAFREQEAALAAERGEDTTQVQSVFTPPVNVREERGETEARPQKESFFGRMKAAVFGNEAPRRPEEEMNVAATFGGEEATTAAEPTSDDEIPFERPEREERYERPDKYESREAERSPHASTPKASTPPSGFAPGAGLVEEEEIEDEESDVLELGEDLDREEFEDLEEETLEAENGEEMIAAGSEVMEAVRDAHVEAHARGRFEEHANEGGGEEEEDEDDSADFEEIESAQGSTDDVEDDAAVLAEGGEAIVTSAEEDTPDRAELRGPSGTAGFQRTAERTERAPGERGRDGGRFDRGGRGGRGRGRRGRGRPMRGGSGGGGGRRNIQSAGRPQINELLKEGQEILVQIAKEPMGKKGARITSHIALPGRFLVYMPTVAHIGVSRKIGSDEERQRLKRILLSEREETKAHGGFIVRTAAAGASEDDLRADIRFLVNLWNEIKQRAESGKAPALIYHDLNLVERVLRDQVTQNFSHIWVDNEAEYERVLRFIGRFQPSLVKRVKLYTKDAPLFEAFNIQEEINKALKSKVWLKSGGYIVINQTEALVAIDVNTGKYVGKTGRLEDTIVKTNVDAIKEIVRQIRLRDLGGIIVIDFIDMDERRNRQKVMQALEEALRSDRAPSKVLQFNDFGLVAITRKRVKQSLERTLGQPCVYCTGTGLIKSVTTVCNEIYVEMRKMAKTMDKSDIMLRVNPEVGKALKGTGARWLQEMEELTKRTVIVKTDATLHQEQFDIQ</sequence>
<dbReference type="PANTHER" id="PTHR30001">
    <property type="entry name" value="RIBONUCLEASE"/>
    <property type="match status" value="1"/>
</dbReference>
<feature type="compositionally biased region" description="Basic and acidic residues" evidence="8">
    <location>
        <begin position="381"/>
        <end position="393"/>
    </location>
</feature>
<dbReference type="SUPFAM" id="SSF50249">
    <property type="entry name" value="Nucleic acid-binding proteins"/>
    <property type="match status" value="1"/>
</dbReference>
<comment type="caution">
    <text evidence="11">The sequence shown here is derived from an EMBL/GenBank/DDBJ whole genome shotgun (WGS) entry which is preliminary data.</text>
</comment>
<evidence type="ECO:0000256" key="7">
    <source>
        <dbReference type="ARBA" id="ARBA00022884"/>
    </source>
</evidence>
<evidence type="ECO:0000256" key="8">
    <source>
        <dbReference type="SAM" id="MobiDB-lite"/>
    </source>
</evidence>
<comment type="cofactor">
    <cofactor evidence="1">
        <name>Mg(2+)</name>
        <dbReference type="ChEBI" id="CHEBI:18420"/>
    </cofactor>
</comment>
<feature type="compositionally biased region" description="Polar residues" evidence="8">
    <location>
        <begin position="519"/>
        <end position="529"/>
    </location>
</feature>
<dbReference type="Proteomes" id="UP000779809">
    <property type="component" value="Unassembled WGS sequence"/>
</dbReference>
<evidence type="ECO:0000313" key="12">
    <source>
        <dbReference type="Proteomes" id="UP000779809"/>
    </source>
</evidence>
<feature type="domain" description="RNase E/G thioredoxin-like" evidence="10">
    <location>
        <begin position="1050"/>
        <end position="1133"/>
    </location>
</feature>
<keyword evidence="5" id="KW-0378">Hydrolase</keyword>
<feature type="region of interest" description="Disordered" evidence="8">
    <location>
        <begin position="90"/>
        <end position="582"/>
    </location>
</feature>
<keyword evidence="3" id="KW-0540">Nuclease</keyword>
<organism evidence="11 12">
    <name type="scientific">Candidatus Korobacter versatilis</name>
    <dbReference type="NCBI Taxonomy" id="658062"/>
    <lineage>
        <taxon>Bacteria</taxon>
        <taxon>Pseudomonadati</taxon>
        <taxon>Acidobacteriota</taxon>
        <taxon>Terriglobia</taxon>
        <taxon>Terriglobales</taxon>
        <taxon>Candidatus Korobacteraceae</taxon>
        <taxon>Candidatus Korobacter</taxon>
    </lineage>
</organism>
<feature type="compositionally biased region" description="Acidic residues" evidence="8">
    <location>
        <begin position="611"/>
        <end position="628"/>
    </location>
</feature>
<dbReference type="Gene3D" id="3.40.1260.20">
    <property type="entry name" value="Ribonuclease E, catalytic domain"/>
    <property type="match status" value="1"/>
</dbReference>
<dbReference type="NCBIfam" id="TIGR00757">
    <property type="entry name" value="RNaseEG"/>
    <property type="match status" value="1"/>
</dbReference>
<feature type="compositionally biased region" description="Basic and acidic residues" evidence="8">
    <location>
        <begin position="493"/>
        <end position="518"/>
    </location>
</feature>
<feature type="compositionally biased region" description="Basic and acidic residues" evidence="8">
    <location>
        <begin position="432"/>
        <end position="445"/>
    </location>
</feature>
<feature type="compositionally biased region" description="Basic residues" evidence="8">
    <location>
        <begin position="185"/>
        <end position="196"/>
    </location>
</feature>
<keyword evidence="7" id="KW-0694">RNA-binding</keyword>
<reference evidence="11" key="1">
    <citation type="submission" date="2020-07" db="EMBL/GenBank/DDBJ databases">
        <title>Huge and variable diversity of episymbiotic CPR bacteria and DPANN archaea in groundwater ecosystems.</title>
        <authorList>
            <person name="He C.Y."/>
            <person name="Keren R."/>
            <person name="Whittaker M."/>
            <person name="Farag I.F."/>
            <person name="Doudna J."/>
            <person name="Cate J.H.D."/>
            <person name="Banfield J.F."/>
        </authorList>
    </citation>
    <scope>NUCLEOTIDE SEQUENCE</scope>
    <source>
        <strain evidence="11">NC_groundwater_580_Pr5_B-0.1um_64_19</strain>
    </source>
</reference>
<feature type="compositionally biased region" description="Low complexity" evidence="8">
    <location>
        <begin position="472"/>
        <end position="485"/>
    </location>
</feature>
<evidence type="ECO:0000256" key="6">
    <source>
        <dbReference type="ARBA" id="ARBA00022842"/>
    </source>
</evidence>
<feature type="domain" description="RNA-binding protein AU-1/Ribonuclease E/G" evidence="9">
    <location>
        <begin position="767"/>
        <end position="1039"/>
    </location>
</feature>
<feature type="compositionally biased region" description="Basic and acidic residues" evidence="8">
    <location>
        <begin position="161"/>
        <end position="175"/>
    </location>
</feature>
<feature type="compositionally biased region" description="Low complexity" evidence="8">
    <location>
        <begin position="99"/>
        <end position="109"/>
    </location>
</feature>
<feature type="compositionally biased region" description="Basic and acidic residues" evidence="8">
    <location>
        <begin position="241"/>
        <end position="263"/>
    </location>
</feature>
<dbReference type="AlphaFoldDB" id="A0A932AAA2"/>
<dbReference type="InterPro" id="IPR004659">
    <property type="entry name" value="RNase_E/G"/>
</dbReference>
<dbReference type="Pfam" id="PF20833">
    <property type="entry name" value="RNase_E_G_Thio"/>
    <property type="match status" value="1"/>
</dbReference>
<feature type="region of interest" description="Disordered" evidence="8">
    <location>
        <begin position="598"/>
        <end position="729"/>
    </location>
</feature>
<gene>
    <name evidence="11" type="ORF">HYX28_07185</name>
</gene>
<dbReference type="GO" id="GO:0004540">
    <property type="term" value="F:RNA nuclease activity"/>
    <property type="evidence" value="ECO:0007669"/>
    <property type="project" value="InterPro"/>
</dbReference>
<dbReference type="GO" id="GO:0016787">
    <property type="term" value="F:hydrolase activity"/>
    <property type="evidence" value="ECO:0007669"/>
    <property type="project" value="UniProtKB-KW"/>
</dbReference>
<keyword evidence="2" id="KW-0963">Cytoplasm</keyword>
<evidence type="ECO:0000256" key="3">
    <source>
        <dbReference type="ARBA" id="ARBA00022722"/>
    </source>
</evidence>
<feature type="compositionally biased region" description="Basic and acidic residues" evidence="8">
    <location>
        <begin position="301"/>
        <end position="353"/>
    </location>
</feature>
<feature type="compositionally biased region" description="Acidic residues" evidence="8">
    <location>
        <begin position="539"/>
        <end position="577"/>
    </location>
</feature>
<evidence type="ECO:0000256" key="1">
    <source>
        <dbReference type="ARBA" id="ARBA00001946"/>
    </source>
</evidence>
<keyword evidence="4" id="KW-0479">Metal-binding</keyword>
<dbReference type="EMBL" id="JACPNR010000009">
    <property type="protein sequence ID" value="MBI2678549.1"/>
    <property type="molecule type" value="Genomic_DNA"/>
</dbReference>
<accession>A0A932AAA2</accession>
<dbReference type="InterPro" id="IPR019307">
    <property type="entry name" value="RNA-bd_AU-1/RNase_E/G"/>
</dbReference>
<evidence type="ECO:0000256" key="5">
    <source>
        <dbReference type="ARBA" id="ARBA00022801"/>
    </source>
</evidence>
<protein>
    <submittedName>
        <fullName evidence="11">Rne/Rng family ribonuclease</fullName>
    </submittedName>
</protein>
<feature type="compositionally biased region" description="Basic and acidic residues" evidence="8">
    <location>
        <begin position="128"/>
        <end position="146"/>
    </location>
</feature>
<evidence type="ECO:0000259" key="9">
    <source>
        <dbReference type="Pfam" id="PF10150"/>
    </source>
</evidence>
<keyword evidence="6" id="KW-0460">Magnesium</keyword>
<feature type="compositionally biased region" description="Basic residues" evidence="8">
    <location>
        <begin position="700"/>
        <end position="713"/>
    </location>
</feature>
<dbReference type="GO" id="GO:0005737">
    <property type="term" value="C:cytoplasm"/>
    <property type="evidence" value="ECO:0007669"/>
    <property type="project" value="TreeGrafter"/>
</dbReference>
<dbReference type="GO" id="GO:0006364">
    <property type="term" value="P:rRNA processing"/>
    <property type="evidence" value="ECO:0007669"/>
    <property type="project" value="TreeGrafter"/>
</dbReference>
<dbReference type="InterPro" id="IPR048583">
    <property type="entry name" value="RNase_E_G_thioredoxin-like"/>
</dbReference>
<feature type="compositionally biased region" description="Basic and acidic residues" evidence="8">
    <location>
        <begin position="677"/>
        <end position="699"/>
    </location>
</feature>
<dbReference type="PANTHER" id="PTHR30001:SF0">
    <property type="entry name" value="RIBONUCLEASE G"/>
    <property type="match status" value="1"/>
</dbReference>
<dbReference type="GO" id="GO:0046872">
    <property type="term" value="F:metal ion binding"/>
    <property type="evidence" value="ECO:0007669"/>
    <property type="project" value="UniProtKB-KW"/>
</dbReference>
<dbReference type="InterPro" id="IPR012340">
    <property type="entry name" value="NA-bd_OB-fold"/>
</dbReference>
<evidence type="ECO:0000259" key="10">
    <source>
        <dbReference type="Pfam" id="PF20833"/>
    </source>
</evidence>